<dbReference type="InterPro" id="IPR029068">
    <property type="entry name" value="Glyas_Bleomycin-R_OHBP_Dase"/>
</dbReference>
<evidence type="ECO:0000259" key="1">
    <source>
        <dbReference type="Pfam" id="PF13468"/>
    </source>
</evidence>
<dbReference type="Proteomes" id="UP000199167">
    <property type="component" value="Unassembled WGS sequence"/>
</dbReference>
<evidence type="ECO:0000313" key="3">
    <source>
        <dbReference type="Proteomes" id="UP000199167"/>
    </source>
</evidence>
<evidence type="ECO:0000313" key="2">
    <source>
        <dbReference type="EMBL" id="SEW24060.1"/>
    </source>
</evidence>
<gene>
    <name evidence="2" type="ORF">SAMN04488515_1784</name>
</gene>
<dbReference type="STRING" id="364200.SAMN04488515_1784"/>
<name>A0A1I0QAZ7_9RHOB</name>
<dbReference type="Gene3D" id="3.10.180.10">
    <property type="entry name" value="2,3-Dihydroxybiphenyl 1,2-Dioxygenase, domain 1"/>
    <property type="match status" value="1"/>
</dbReference>
<dbReference type="AlphaFoldDB" id="A0A1I0QAZ7"/>
<dbReference type="OrthoDB" id="8451710at2"/>
<dbReference type="EMBL" id="FOIZ01000001">
    <property type="protein sequence ID" value="SEW24060.1"/>
    <property type="molecule type" value="Genomic_DNA"/>
</dbReference>
<proteinExistence type="predicted"/>
<reference evidence="2 3" key="1">
    <citation type="submission" date="2016-10" db="EMBL/GenBank/DDBJ databases">
        <authorList>
            <person name="de Groot N.N."/>
        </authorList>
    </citation>
    <scope>NUCLEOTIDE SEQUENCE [LARGE SCALE GENOMIC DNA]</scope>
    <source>
        <strain evidence="2 3">DSM 17925</strain>
    </source>
</reference>
<sequence>MLTFDHIAVATTDLAEGTAVIAEKLGVALQPGGKHAHFGTHNTLLNLGDIYLEVIAKDPDAPATGRLTWFGLDDFTGAPRPANWICRTPDFTGIPPEVGKPVALQRDNLNWELTVPDDGTLPFQGAYPSLLRWADGTVMPSASLPDRGCRLVSWTVVHPDAAAIGPTVPLSDDRVQFETGPTPAFRAVIQTPTGKVTLT</sequence>
<dbReference type="Pfam" id="PF13468">
    <property type="entry name" value="Glyoxalase_3"/>
    <property type="match status" value="1"/>
</dbReference>
<dbReference type="RefSeq" id="WP_089992913.1">
    <property type="nucleotide sequence ID" value="NZ_FOIZ01000001.1"/>
</dbReference>
<organism evidence="2 3">
    <name type="scientific">Cognatiyoonia koreensis</name>
    <dbReference type="NCBI Taxonomy" id="364200"/>
    <lineage>
        <taxon>Bacteria</taxon>
        <taxon>Pseudomonadati</taxon>
        <taxon>Pseudomonadota</taxon>
        <taxon>Alphaproteobacteria</taxon>
        <taxon>Rhodobacterales</taxon>
        <taxon>Paracoccaceae</taxon>
        <taxon>Cognatiyoonia</taxon>
    </lineage>
</organism>
<protein>
    <submittedName>
        <fullName evidence="2">Glyoxalase-like domain-containing protein</fullName>
    </submittedName>
</protein>
<feature type="domain" description="Glyoxalase-like" evidence="1">
    <location>
        <begin position="4"/>
        <end position="163"/>
    </location>
</feature>
<keyword evidence="3" id="KW-1185">Reference proteome</keyword>
<accession>A0A1I0QAZ7</accession>
<dbReference type="InterPro" id="IPR025870">
    <property type="entry name" value="Glyoxalase-like_dom"/>
</dbReference>